<dbReference type="WBParaSite" id="RSKR_0000582750.1">
    <property type="protein sequence ID" value="RSKR_0000582750.1"/>
    <property type="gene ID" value="RSKR_0000582750"/>
</dbReference>
<dbReference type="Proteomes" id="UP000095286">
    <property type="component" value="Unplaced"/>
</dbReference>
<evidence type="ECO:0000313" key="2">
    <source>
        <dbReference type="WBParaSite" id="RSKR_0000582750.1"/>
    </source>
</evidence>
<sequence>MLHYILLFLFNILLISFVCTELLDDILQGESCIESGIDSTICFAQLPPGNVSYNGESALIFGDNGTWIDLASAVPNLYLNFNKCSDNTSAAQSLRNEAVTVHNSYRSKLALGDSTLPRAANLQLIKYDCELEALARMHAQQCAFQLANIGRIGQNLYRTNSSFVPEMMFRQSMDTWWSQIDLINSLTYSPSVNALNFENMGWENTNRTGCAVQNCTTFMMSVCFYTPQFDATLSNGSIFAAGPPCQVNEDCNYTSTLNLKCLPDLGLCTENVLSSVGNSTLLTTTMAPSNVTTNATLANMTTTMRPTNLTTTTGSPNNTTGLLNHTYIKANNQSFIITVGTTNVTGTFGTTSGSLLSTVVTPPTISVNPVTVINTIIPSTRYLTEVSTIPTTPLNPFLTTTRSSVVLNSTTTGTGNSTCFDLAPNCIDMIYFCDFTLYQSFLKSTCAKTCNFVC</sequence>
<name>A0AC35TZ92_9BILA</name>
<evidence type="ECO:0000313" key="1">
    <source>
        <dbReference type="Proteomes" id="UP000095286"/>
    </source>
</evidence>
<proteinExistence type="predicted"/>
<accession>A0AC35TZ92</accession>
<organism evidence="1 2">
    <name type="scientific">Rhabditophanes sp. KR3021</name>
    <dbReference type="NCBI Taxonomy" id="114890"/>
    <lineage>
        <taxon>Eukaryota</taxon>
        <taxon>Metazoa</taxon>
        <taxon>Ecdysozoa</taxon>
        <taxon>Nematoda</taxon>
        <taxon>Chromadorea</taxon>
        <taxon>Rhabditida</taxon>
        <taxon>Tylenchina</taxon>
        <taxon>Panagrolaimomorpha</taxon>
        <taxon>Strongyloidoidea</taxon>
        <taxon>Alloionematidae</taxon>
        <taxon>Rhabditophanes</taxon>
    </lineage>
</organism>
<reference evidence="2" key="1">
    <citation type="submission" date="2016-11" db="UniProtKB">
        <authorList>
            <consortium name="WormBaseParasite"/>
        </authorList>
    </citation>
    <scope>IDENTIFICATION</scope>
    <source>
        <strain evidence="2">KR3021</strain>
    </source>
</reference>
<protein>
    <submittedName>
        <fullName evidence="2">ShKT domain-containing protein</fullName>
    </submittedName>
</protein>